<organism evidence="1 2">
    <name type="scientific">Rhizoctonia solani 123E</name>
    <dbReference type="NCBI Taxonomy" id="1423351"/>
    <lineage>
        <taxon>Eukaryota</taxon>
        <taxon>Fungi</taxon>
        <taxon>Dikarya</taxon>
        <taxon>Basidiomycota</taxon>
        <taxon>Agaricomycotina</taxon>
        <taxon>Agaricomycetes</taxon>
        <taxon>Cantharellales</taxon>
        <taxon>Ceratobasidiaceae</taxon>
        <taxon>Rhizoctonia</taxon>
    </lineage>
</organism>
<dbReference type="HOGENOM" id="CLU_2110352_0_0_1"/>
<dbReference type="EMBL" id="AZST01000090">
    <property type="protein sequence ID" value="KEP52740.1"/>
    <property type="molecule type" value="Genomic_DNA"/>
</dbReference>
<dbReference type="AlphaFoldDB" id="A0A074S5C4"/>
<gene>
    <name evidence="1" type="ORF">V565_040810</name>
</gene>
<comment type="caution">
    <text evidence="1">The sequence shown here is derived from an EMBL/GenBank/DDBJ whole genome shotgun (WGS) entry which is preliminary data.</text>
</comment>
<proteinExistence type="predicted"/>
<evidence type="ECO:0000313" key="1">
    <source>
        <dbReference type="EMBL" id="KEP52740.1"/>
    </source>
</evidence>
<reference evidence="1 2" key="1">
    <citation type="submission" date="2013-12" db="EMBL/GenBank/DDBJ databases">
        <authorList>
            <person name="Cubeta M."/>
            <person name="Pakala S."/>
            <person name="Fedorova N."/>
            <person name="Thomas E."/>
            <person name="Dean R."/>
            <person name="Jabaji S."/>
            <person name="Neate S."/>
            <person name="Toda T."/>
            <person name="Tavantzis S."/>
            <person name="Vilgalys R."/>
            <person name="Bharathan N."/>
            <person name="Pakala S."/>
            <person name="Losada L.S."/>
            <person name="Zafar N."/>
            <person name="Nierman W."/>
        </authorList>
    </citation>
    <scope>NUCLEOTIDE SEQUENCE [LARGE SCALE GENOMIC DNA]</scope>
    <source>
        <strain evidence="1 2">123E</strain>
    </source>
</reference>
<sequence>MEHSNCLNHLSSPQHLRVKLRFWHRVRRYHSLRRRLRSQPLVLHQMLCRPRNKIGTLTLTGTNLKHWIDQNGRLMTPCKPRVTVLPWTPLRSSWKALMNSHQRFQPNLVLQAFLK</sequence>
<dbReference type="Proteomes" id="UP000027456">
    <property type="component" value="Unassembled WGS sequence"/>
</dbReference>
<evidence type="ECO:0000313" key="2">
    <source>
        <dbReference type="Proteomes" id="UP000027456"/>
    </source>
</evidence>
<keyword evidence="2" id="KW-1185">Reference proteome</keyword>
<protein>
    <submittedName>
        <fullName evidence="1">Uncharacterized protein</fullName>
    </submittedName>
</protein>
<accession>A0A074S5C4</accession>
<name>A0A074S5C4_9AGAM</name>